<organismHost>
    <name type="scientific">Pseudomonas chlororaphis</name>
    <dbReference type="NCBI Taxonomy" id="587753"/>
</organismHost>
<organism evidence="1 2">
    <name type="scientific">Pseudomonas phage 201phi2-1</name>
    <name type="common">Pseudomonas chlororaphis phage 201phi2-1</name>
    <dbReference type="NCBI Taxonomy" id="198110"/>
    <lineage>
        <taxon>Viruses</taxon>
        <taxon>Duplodnaviria</taxon>
        <taxon>Heunggongvirae</taxon>
        <taxon>Uroviricota</taxon>
        <taxon>Caudoviricetes</taxon>
        <taxon>Chimalliviridae</taxon>
        <taxon>Serwervirus</taxon>
        <taxon>Serwervirus 201phi21</taxon>
    </lineage>
</organism>
<dbReference type="Proteomes" id="UP000002421">
    <property type="component" value="Segment"/>
</dbReference>
<gene>
    <name evidence="1" type="ORF">201phi2-1p417</name>
</gene>
<accession>B3FJS6</accession>
<protein>
    <submittedName>
        <fullName evidence="1">Uncharacterized protein</fullName>
    </submittedName>
</protein>
<name>B3FJS6_BP201</name>
<proteinExistence type="predicted"/>
<evidence type="ECO:0000313" key="1">
    <source>
        <dbReference type="EMBL" id="ABY63241.1"/>
    </source>
</evidence>
<evidence type="ECO:0000313" key="2">
    <source>
        <dbReference type="Proteomes" id="UP000002421"/>
    </source>
</evidence>
<dbReference type="KEGG" id="vg:6372644"/>
<sequence length="79" mass="9156">MSDKSIPPTQTYFDVDRSGYCYLLKVKFSFNKKGELVETIMKVTHLGKLSHLDYVLDYSSYVVWPRAFESNDIKQLGVN</sequence>
<reference evidence="1 2" key="1">
    <citation type="journal article" date="2008" name="Virology">
        <title>Characterization of Pseudomonas chlororaphis myovirus 201varphi2-1 via genomic sequencing, mass spectrometry, and electron microscopy.</title>
        <authorList>
            <person name="Thomas J.A."/>
            <person name="Rolando M.R."/>
            <person name="Carroll C.A."/>
            <person name="Shen P.S."/>
            <person name="Belnap D.M."/>
            <person name="Weintraub S.T."/>
            <person name="Serwer P."/>
            <person name="Hardies S.C."/>
        </authorList>
    </citation>
    <scope>NUCLEOTIDE SEQUENCE</scope>
</reference>
<dbReference type="EMBL" id="EU197055">
    <property type="protein sequence ID" value="ABY63241.1"/>
    <property type="molecule type" value="Genomic_DNA"/>
</dbReference>
<keyword evidence="2" id="KW-1185">Reference proteome</keyword>
<dbReference type="RefSeq" id="YP_001957137.1">
    <property type="nucleotide sequence ID" value="NC_010821.1"/>
</dbReference>